<dbReference type="OrthoDB" id="77368at2759"/>
<reference evidence="1 2" key="3">
    <citation type="submission" date="2019-11" db="EMBL/GenBank/DDBJ databases">
        <title>A de novo genome assembly of a pear dwarfing rootstock.</title>
        <authorList>
            <person name="Wang F."/>
            <person name="Wang J."/>
            <person name="Li S."/>
            <person name="Zhang Y."/>
            <person name="Fang M."/>
            <person name="Ma L."/>
            <person name="Zhao Y."/>
            <person name="Jiang S."/>
        </authorList>
    </citation>
    <scope>NUCLEOTIDE SEQUENCE [LARGE SCALE GENOMIC DNA]</scope>
    <source>
        <strain evidence="1">S2</strain>
        <tissue evidence="1">Leaf</tissue>
    </source>
</reference>
<comment type="caution">
    <text evidence="1">The sequence shown here is derived from an EMBL/GenBank/DDBJ whole genome shotgun (WGS) entry which is preliminary data.</text>
</comment>
<protein>
    <submittedName>
        <fullName evidence="1">Erlin-1</fullName>
    </submittedName>
</protein>
<keyword evidence="2" id="KW-1185">Reference proteome</keyword>
<name>A0A5N5FWA2_9ROSA</name>
<evidence type="ECO:0000313" key="2">
    <source>
        <dbReference type="Proteomes" id="UP000327157"/>
    </source>
</evidence>
<reference evidence="1 2" key="1">
    <citation type="submission" date="2019-09" db="EMBL/GenBank/DDBJ databases">
        <authorList>
            <person name="Ou C."/>
        </authorList>
    </citation>
    <scope>NUCLEOTIDE SEQUENCE [LARGE SCALE GENOMIC DNA]</scope>
    <source>
        <strain evidence="1">S2</strain>
        <tissue evidence="1">Leaf</tissue>
    </source>
</reference>
<dbReference type="AlphaFoldDB" id="A0A5N5FWA2"/>
<accession>A0A5N5FWA2</accession>
<evidence type="ECO:0000313" key="1">
    <source>
        <dbReference type="EMBL" id="KAB2607428.1"/>
    </source>
</evidence>
<dbReference type="Proteomes" id="UP000327157">
    <property type="component" value="Chromosome 11"/>
</dbReference>
<gene>
    <name evidence="1" type="ORF">D8674_007145</name>
</gene>
<reference evidence="2" key="2">
    <citation type="submission" date="2019-10" db="EMBL/GenBank/DDBJ databases">
        <title>A de novo genome assembly of a pear dwarfing rootstock.</title>
        <authorList>
            <person name="Wang F."/>
            <person name="Wang J."/>
            <person name="Li S."/>
            <person name="Zhang Y."/>
            <person name="Fang M."/>
            <person name="Ma L."/>
            <person name="Zhao Y."/>
            <person name="Jiang S."/>
        </authorList>
    </citation>
    <scope>NUCLEOTIDE SEQUENCE [LARGE SCALE GENOMIC DNA]</scope>
</reference>
<proteinExistence type="predicted"/>
<organism evidence="1 2">
    <name type="scientific">Pyrus ussuriensis x Pyrus communis</name>
    <dbReference type="NCBI Taxonomy" id="2448454"/>
    <lineage>
        <taxon>Eukaryota</taxon>
        <taxon>Viridiplantae</taxon>
        <taxon>Streptophyta</taxon>
        <taxon>Embryophyta</taxon>
        <taxon>Tracheophyta</taxon>
        <taxon>Spermatophyta</taxon>
        <taxon>Magnoliopsida</taxon>
        <taxon>eudicotyledons</taxon>
        <taxon>Gunneridae</taxon>
        <taxon>Pentapetalae</taxon>
        <taxon>rosids</taxon>
        <taxon>fabids</taxon>
        <taxon>Rosales</taxon>
        <taxon>Rosaceae</taxon>
        <taxon>Amygdaloideae</taxon>
        <taxon>Maleae</taxon>
        <taxon>Pyrus</taxon>
    </lineage>
</organism>
<sequence length="76" mass="8408">MKLASGFRGEVEFFNVSDKNLGINQGLISISEGHVGVYWRGDALLKTITDLGSVFSSQSASITHFEPVQVTYRMIR</sequence>
<dbReference type="EMBL" id="SMOL01000559">
    <property type="protein sequence ID" value="KAB2607428.1"/>
    <property type="molecule type" value="Genomic_DNA"/>
</dbReference>